<dbReference type="PANTHER" id="PTHR33428:SF14">
    <property type="entry name" value="CARBOXYLESTERASE TYPE B DOMAIN-CONTAINING PROTEIN"/>
    <property type="match status" value="1"/>
</dbReference>
<dbReference type="InterPro" id="IPR029058">
    <property type="entry name" value="AB_hydrolase_fold"/>
</dbReference>
<protein>
    <submittedName>
        <fullName evidence="2">Alpha/Beta hydrolase protein</fullName>
    </submittedName>
</protein>
<sequence length="324" mass="34014">MHTYPHALIGAAAAIPVNEAKPIISFSPVVLPAPGRPVNLELRVTVPASGDGDLPVILLSHGMGWSNWLSSQEGYAPLVEFWAAHGFAVLQPTHLSSKTLGLTAPEGKEFYYQDRAADIVRLVDGLDAIEAAVGAALLGGRRFDRTRIAVAGHSLGAWTASMALGATTTDPRSGVTWAEAPDPRIKAGVLLAGVGDPRDKSENGKKMIGWYGGDFSAMAKPALVVYGDADVSPHLTTRGADWHGDVYALAPGPKALLTLKGAKHGLGGISGWDAGETQDESPERLGVVQRMTWAYLWSQLHEGDGAWAAACKALGAEQGSVESK</sequence>
<dbReference type="Pfam" id="PF12697">
    <property type="entry name" value="Abhydrolase_6"/>
    <property type="match status" value="1"/>
</dbReference>
<dbReference type="EMBL" id="JAULSN010000010">
    <property type="protein sequence ID" value="KAK3362172.1"/>
    <property type="molecule type" value="Genomic_DNA"/>
</dbReference>
<reference evidence="2" key="2">
    <citation type="submission" date="2023-06" db="EMBL/GenBank/DDBJ databases">
        <authorList>
            <consortium name="Lawrence Berkeley National Laboratory"/>
            <person name="Haridas S."/>
            <person name="Hensen N."/>
            <person name="Bonometti L."/>
            <person name="Westerberg I."/>
            <person name="Brannstrom I.O."/>
            <person name="Guillou S."/>
            <person name="Cros-Aarteil S."/>
            <person name="Calhoun S."/>
            <person name="Kuo A."/>
            <person name="Mondo S."/>
            <person name="Pangilinan J."/>
            <person name="Riley R."/>
            <person name="Labutti K."/>
            <person name="Andreopoulos B."/>
            <person name="Lipzen A."/>
            <person name="Chen C."/>
            <person name="Yanf M."/>
            <person name="Daum C."/>
            <person name="Ng V."/>
            <person name="Clum A."/>
            <person name="Steindorff A."/>
            <person name="Ohm R."/>
            <person name="Martin F."/>
            <person name="Silar P."/>
            <person name="Natvig D."/>
            <person name="Lalanne C."/>
            <person name="Gautier V."/>
            <person name="Ament-Velasquez S.L."/>
            <person name="Kruys A."/>
            <person name="Hutchinson M.I."/>
            <person name="Powell A.J."/>
            <person name="Barry K."/>
            <person name="Miller A.N."/>
            <person name="Grigoriev I.V."/>
            <person name="Debuchy R."/>
            <person name="Gladieux P."/>
            <person name="Thoren M.H."/>
            <person name="Johannesson H."/>
        </authorList>
    </citation>
    <scope>NUCLEOTIDE SEQUENCE</scope>
    <source>
        <strain evidence="2">CBS 958.72</strain>
    </source>
</reference>
<keyword evidence="3" id="KW-1185">Reference proteome</keyword>
<dbReference type="Proteomes" id="UP001287356">
    <property type="component" value="Unassembled WGS sequence"/>
</dbReference>
<proteinExistence type="predicted"/>
<name>A0AAE0JVD2_9PEZI</name>
<feature type="domain" description="AB hydrolase-1" evidence="1">
    <location>
        <begin position="57"/>
        <end position="244"/>
    </location>
</feature>
<evidence type="ECO:0000313" key="2">
    <source>
        <dbReference type="EMBL" id="KAK3362172.1"/>
    </source>
</evidence>
<dbReference type="GO" id="GO:0016787">
    <property type="term" value="F:hydrolase activity"/>
    <property type="evidence" value="ECO:0007669"/>
    <property type="project" value="UniProtKB-KW"/>
</dbReference>
<dbReference type="PANTHER" id="PTHR33428">
    <property type="entry name" value="CHLOROPHYLLASE-2, CHLOROPLASTIC"/>
    <property type="match status" value="1"/>
</dbReference>
<gene>
    <name evidence="2" type="ORF">B0T24DRAFT_561975</name>
</gene>
<dbReference type="InterPro" id="IPR000073">
    <property type="entry name" value="AB_hydrolase_1"/>
</dbReference>
<accession>A0AAE0JVD2</accession>
<dbReference type="AlphaFoldDB" id="A0AAE0JVD2"/>
<evidence type="ECO:0000259" key="1">
    <source>
        <dbReference type="Pfam" id="PF12697"/>
    </source>
</evidence>
<evidence type="ECO:0000313" key="3">
    <source>
        <dbReference type="Proteomes" id="UP001287356"/>
    </source>
</evidence>
<dbReference type="SUPFAM" id="SSF53474">
    <property type="entry name" value="alpha/beta-Hydrolases"/>
    <property type="match status" value="1"/>
</dbReference>
<organism evidence="2 3">
    <name type="scientific">Lasiosphaeria ovina</name>
    <dbReference type="NCBI Taxonomy" id="92902"/>
    <lineage>
        <taxon>Eukaryota</taxon>
        <taxon>Fungi</taxon>
        <taxon>Dikarya</taxon>
        <taxon>Ascomycota</taxon>
        <taxon>Pezizomycotina</taxon>
        <taxon>Sordariomycetes</taxon>
        <taxon>Sordariomycetidae</taxon>
        <taxon>Sordariales</taxon>
        <taxon>Lasiosphaeriaceae</taxon>
        <taxon>Lasiosphaeria</taxon>
    </lineage>
</organism>
<keyword evidence="2" id="KW-0378">Hydrolase</keyword>
<comment type="caution">
    <text evidence="2">The sequence shown here is derived from an EMBL/GenBank/DDBJ whole genome shotgun (WGS) entry which is preliminary data.</text>
</comment>
<reference evidence="2" key="1">
    <citation type="journal article" date="2023" name="Mol. Phylogenet. Evol.">
        <title>Genome-scale phylogeny and comparative genomics of the fungal order Sordariales.</title>
        <authorList>
            <person name="Hensen N."/>
            <person name="Bonometti L."/>
            <person name="Westerberg I."/>
            <person name="Brannstrom I.O."/>
            <person name="Guillou S."/>
            <person name="Cros-Aarteil S."/>
            <person name="Calhoun S."/>
            <person name="Haridas S."/>
            <person name="Kuo A."/>
            <person name="Mondo S."/>
            <person name="Pangilinan J."/>
            <person name="Riley R."/>
            <person name="LaButti K."/>
            <person name="Andreopoulos B."/>
            <person name="Lipzen A."/>
            <person name="Chen C."/>
            <person name="Yan M."/>
            <person name="Daum C."/>
            <person name="Ng V."/>
            <person name="Clum A."/>
            <person name="Steindorff A."/>
            <person name="Ohm R.A."/>
            <person name="Martin F."/>
            <person name="Silar P."/>
            <person name="Natvig D.O."/>
            <person name="Lalanne C."/>
            <person name="Gautier V."/>
            <person name="Ament-Velasquez S.L."/>
            <person name="Kruys A."/>
            <person name="Hutchinson M.I."/>
            <person name="Powell A.J."/>
            <person name="Barry K."/>
            <person name="Miller A.N."/>
            <person name="Grigoriev I.V."/>
            <person name="Debuchy R."/>
            <person name="Gladieux P."/>
            <person name="Hiltunen Thoren M."/>
            <person name="Johannesson H."/>
        </authorList>
    </citation>
    <scope>NUCLEOTIDE SEQUENCE</scope>
    <source>
        <strain evidence="2">CBS 958.72</strain>
    </source>
</reference>
<dbReference type="Gene3D" id="3.40.50.1820">
    <property type="entry name" value="alpha/beta hydrolase"/>
    <property type="match status" value="1"/>
</dbReference>